<dbReference type="InterPro" id="IPR008603">
    <property type="entry name" value="DCTN4"/>
</dbReference>
<feature type="region of interest" description="Disordered" evidence="14">
    <location>
        <begin position="38"/>
        <end position="59"/>
    </location>
</feature>
<sequence>MSRPFPYTYISCPCTDTSTPVCLSKRRGVDEVTRNLAKTPLGAGDDAEEEEERTFDPRSPRSNYSLYPLEHLLYCEDCHQIRCPRCVLDEIVCWFCPNCLFEVSSTMVKMEGNSWNTSDIGILFDRPSNITHQLERVANGGVPGFAEERAQARKKVIAGEDIPEGFAWDVDLTPDERFGKLKHFYLTQLVNSSSSSNSLDLSNSYGYGSPGALSRIMGLYSGITGYGNKKSKARSMPMREASTVADGLKLLERDESVIEKMKQAKWDDTTSLSQRAEQRYPHRFLSHILVKPESKVQTTRFRIRLVALNYIPTMNLRQLQPILKDYNALPPLKPIQFLLTLHNPLFDPIRITLATPSHTPGRFASKVTILCPEFEIGANTDVWDEALSTGSKEKRRTKAESSEGQAEAGKIWEKGRNWTTVVLEVVPASLDPTPKLPSLPEETEQESTTEDTVLEEDDDVLEIPLFVHAEYETEAAADGSGGVAGAEKEKEKRELAYWCVLGVGRIAHSAS</sequence>
<keyword evidence="16" id="KW-1185">Reference proteome</keyword>
<comment type="subcellular location">
    <subcellularLocation>
        <location evidence="1">Cytoplasm</location>
        <location evidence="1">Cytoskeleton</location>
        <location evidence="1">Microtubule organizing center</location>
        <location evidence="1">Centrosome</location>
    </subcellularLocation>
    <subcellularLocation>
        <location evidence="2">Cytoplasm</location>
        <location evidence="2">Cytoskeleton</location>
        <location evidence="2">Stress fiber</location>
    </subcellularLocation>
    <subcellularLocation>
        <location evidence="3">Cytoplasm</location>
        <location evidence="3">Myofibril</location>
    </subcellularLocation>
</comment>
<keyword evidence="6" id="KW-0597">Phosphoprotein</keyword>
<proteinExistence type="inferred from homology"/>
<dbReference type="PANTHER" id="PTHR13034">
    <property type="entry name" value="DYNACTIN P62 SUBUNIT"/>
    <property type="match status" value="1"/>
</dbReference>
<reference evidence="15" key="1">
    <citation type="submission" date="2021-03" db="EMBL/GenBank/DDBJ databases">
        <title>Comparative genomics and phylogenomic investigation of the class Geoglossomycetes provide insights into ecological specialization and systematics.</title>
        <authorList>
            <person name="Melie T."/>
            <person name="Pirro S."/>
            <person name="Miller A.N."/>
            <person name="Quandt A."/>
        </authorList>
    </citation>
    <scope>NUCLEOTIDE SEQUENCE</scope>
    <source>
        <strain evidence="15">GBOQ0MN5Z8</strain>
    </source>
</reference>
<dbReference type="OrthoDB" id="283815at2759"/>
<keyword evidence="9" id="KW-0175">Coiled coil</keyword>
<keyword evidence="4" id="KW-0963">Cytoplasm</keyword>
<dbReference type="EMBL" id="JAGHQL010000081">
    <property type="protein sequence ID" value="KAH0541332.1"/>
    <property type="molecule type" value="Genomic_DNA"/>
</dbReference>
<evidence type="ECO:0000256" key="7">
    <source>
        <dbReference type="ARBA" id="ARBA00022843"/>
    </source>
</evidence>
<evidence type="ECO:0000256" key="11">
    <source>
        <dbReference type="ARBA" id="ARBA00034776"/>
    </source>
</evidence>
<feature type="region of interest" description="Disordered" evidence="14">
    <location>
        <begin position="388"/>
        <end position="408"/>
    </location>
</feature>
<evidence type="ECO:0000256" key="9">
    <source>
        <dbReference type="ARBA" id="ARBA00023054"/>
    </source>
</evidence>
<evidence type="ECO:0000256" key="10">
    <source>
        <dbReference type="ARBA" id="ARBA00023212"/>
    </source>
</evidence>
<gene>
    <name evidence="15" type="ORF">FGG08_004170</name>
</gene>
<evidence type="ECO:0000256" key="4">
    <source>
        <dbReference type="ARBA" id="ARBA00022490"/>
    </source>
</evidence>
<dbReference type="Proteomes" id="UP000698800">
    <property type="component" value="Unassembled WGS sequence"/>
</dbReference>
<evidence type="ECO:0000256" key="3">
    <source>
        <dbReference type="ARBA" id="ARBA00004657"/>
    </source>
</evidence>
<evidence type="ECO:0000256" key="6">
    <source>
        <dbReference type="ARBA" id="ARBA00022553"/>
    </source>
</evidence>
<feature type="compositionally biased region" description="Acidic residues" evidence="14">
    <location>
        <begin position="441"/>
        <end position="452"/>
    </location>
</feature>
<dbReference type="GO" id="GO:0001725">
    <property type="term" value="C:stress fiber"/>
    <property type="evidence" value="ECO:0007669"/>
    <property type="project" value="UniProtKB-SubCell"/>
</dbReference>
<evidence type="ECO:0000256" key="14">
    <source>
        <dbReference type="SAM" id="MobiDB-lite"/>
    </source>
</evidence>
<evidence type="ECO:0000256" key="2">
    <source>
        <dbReference type="ARBA" id="ARBA00004529"/>
    </source>
</evidence>
<dbReference type="Pfam" id="PF05502">
    <property type="entry name" value="Dynactin_p62"/>
    <property type="match status" value="3"/>
</dbReference>
<dbReference type="GO" id="GO:0005869">
    <property type="term" value="C:dynactin complex"/>
    <property type="evidence" value="ECO:0007669"/>
    <property type="project" value="InterPro"/>
</dbReference>
<organism evidence="15 16">
    <name type="scientific">Glutinoglossum americanum</name>
    <dbReference type="NCBI Taxonomy" id="1670608"/>
    <lineage>
        <taxon>Eukaryota</taxon>
        <taxon>Fungi</taxon>
        <taxon>Dikarya</taxon>
        <taxon>Ascomycota</taxon>
        <taxon>Pezizomycotina</taxon>
        <taxon>Geoglossomycetes</taxon>
        <taxon>Geoglossales</taxon>
        <taxon>Geoglossaceae</taxon>
        <taxon>Glutinoglossum</taxon>
    </lineage>
</organism>
<evidence type="ECO:0000256" key="8">
    <source>
        <dbReference type="ARBA" id="ARBA00022990"/>
    </source>
</evidence>
<evidence type="ECO:0000313" key="16">
    <source>
        <dbReference type="Proteomes" id="UP000698800"/>
    </source>
</evidence>
<comment type="similarity">
    <text evidence="11">Belongs to the dynactin subunit 4 family.</text>
</comment>
<evidence type="ECO:0000256" key="13">
    <source>
        <dbReference type="ARBA" id="ARBA00093507"/>
    </source>
</evidence>
<evidence type="ECO:0000256" key="5">
    <source>
        <dbReference type="ARBA" id="ARBA00022499"/>
    </source>
</evidence>
<evidence type="ECO:0000256" key="1">
    <source>
        <dbReference type="ARBA" id="ARBA00004300"/>
    </source>
</evidence>
<name>A0A9P8I674_9PEZI</name>
<dbReference type="AlphaFoldDB" id="A0A9P8I674"/>
<evidence type="ECO:0000313" key="15">
    <source>
        <dbReference type="EMBL" id="KAH0541332.1"/>
    </source>
</evidence>
<comment type="caution">
    <text evidence="15">The sequence shown here is derived from an EMBL/GenBank/DDBJ whole genome shotgun (WGS) entry which is preliminary data.</text>
</comment>
<evidence type="ECO:0000256" key="12">
    <source>
        <dbReference type="ARBA" id="ARBA00034864"/>
    </source>
</evidence>
<protein>
    <recommendedName>
        <fullName evidence="12">Dynactin subunit 4</fullName>
    </recommendedName>
</protein>
<feature type="region of interest" description="Disordered" evidence="14">
    <location>
        <begin position="431"/>
        <end position="452"/>
    </location>
</feature>
<keyword evidence="8" id="KW-0007">Acetylation</keyword>
<accession>A0A9P8I674</accession>
<dbReference type="PANTHER" id="PTHR13034:SF2">
    <property type="entry name" value="DYNACTIN SUBUNIT 4"/>
    <property type="match status" value="1"/>
</dbReference>
<keyword evidence="5" id="KW-1017">Isopeptide bond</keyword>
<comment type="subunit">
    <text evidence="13">Subunit of dynactin, a multiprotein complex part of a tripartite complex with dynein and a adapter, such as BICDL1, BICD2 or HOOK3. The dynactin complex is built around ACTR1A/ACTB filament and consists of an actin-related filament composed of a shoulder domain, a pointed end and a barbed end. Its length is defined by its flexible shoulder domain. The soulder is composed of 2 DCTN1 subunits, 4 DCTN2 and 2 DCTN3. The 4 DCNT2 (via N-terminus) bind the ACTR1A filament and act as molecular rulers to determine the length. The pointed end is important for binding dynein-dynactin cargo adapters. Consists of 4 subunits: ACTR10, DCNT4, DCTN5 and DCTN6. The barbed end is composed of a CAPZA1:CAPZB heterodimers, which binds ACTR1A/ACTB filament and dynactin and stabilizes dynactin. Interacts with ATP7B, but not ATP7A, in a copper-dependent manner. Interacts with ANK2; this interaction is required for localization at costameres. Interacts with N4BP2L1.</text>
</comment>
<keyword evidence="7" id="KW-0832">Ubl conjugation</keyword>
<keyword evidence="10" id="KW-0206">Cytoskeleton</keyword>